<name>A0A2J7RKU5_9NEOP</name>
<accession>A0A2J7RKU5</accession>
<feature type="transmembrane region" description="Helical" evidence="2">
    <location>
        <begin position="118"/>
        <end position="141"/>
    </location>
</feature>
<dbReference type="Proteomes" id="UP000235965">
    <property type="component" value="Unassembled WGS sequence"/>
</dbReference>
<feature type="compositionally biased region" description="Polar residues" evidence="1">
    <location>
        <begin position="10"/>
        <end position="19"/>
    </location>
</feature>
<feature type="region of interest" description="Disordered" evidence="1">
    <location>
        <begin position="1"/>
        <end position="25"/>
    </location>
</feature>
<keyword evidence="2" id="KW-1133">Transmembrane helix</keyword>
<dbReference type="EMBL" id="NEVH01002707">
    <property type="protein sequence ID" value="PNF41452.1"/>
    <property type="molecule type" value="Genomic_DNA"/>
</dbReference>
<sequence>MSFRKESVCPLSTENTVTDRTSDGYPTGSSGTGVYPFALVLRLRVLQVVCGISALVMGAVAFIEERGDLNLAFAVPAGCATVLAAAASIHTSRGFSGYQPSTCRTSSALRFLGPSLRVAAPLAVLWAVACSLHATLVFHAIRTLAGTRYGKQSGHTAIPT</sequence>
<feature type="transmembrane region" description="Helical" evidence="2">
    <location>
        <begin position="70"/>
        <end position="89"/>
    </location>
</feature>
<comment type="caution">
    <text evidence="3">The sequence shown here is derived from an EMBL/GenBank/DDBJ whole genome shotgun (WGS) entry which is preliminary data.</text>
</comment>
<protein>
    <submittedName>
        <fullName evidence="3">Uncharacterized protein</fullName>
    </submittedName>
</protein>
<dbReference type="AlphaFoldDB" id="A0A2J7RKU5"/>
<reference evidence="3 4" key="1">
    <citation type="submission" date="2017-12" db="EMBL/GenBank/DDBJ databases">
        <title>Hemimetabolous genomes reveal molecular basis of termite eusociality.</title>
        <authorList>
            <person name="Harrison M.C."/>
            <person name="Jongepier E."/>
            <person name="Robertson H.M."/>
            <person name="Arning N."/>
            <person name="Bitard-Feildel T."/>
            <person name="Chao H."/>
            <person name="Childers C.P."/>
            <person name="Dinh H."/>
            <person name="Doddapaneni H."/>
            <person name="Dugan S."/>
            <person name="Gowin J."/>
            <person name="Greiner C."/>
            <person name="Han Y."/>
            <person name="Hu H."/>
            <person name="Hughes D.S.T."/>
            <person name="Huylmans A.-K."/>
            <person name="Kemena C."/>
            <person name="Kremer L.P.M."/>
            <person name="Lee S.L."/>
            <person name="Lopez-Ezquerra A."/>
            <person name="Mallet L."/>
            <person name="Monroy-Kuhn J.M."/>
            <person name="Moser A."/>
            <person name="Murali S.C."/>
            <person name="Muzny D.M."/>
            <person name="Otani S."/>
            <person name="Piulachs M.-D."/>
            <person name="Poelchau M."/>
            <person name="Qu J."/>
            <person name="Schaub F."/>
            <person name="Wada-Katsumata A."/>
            <person name="Worley K.C."/>
            <person name="Xie Q."/>
            <person name="Ylla G."/>
            <person name="Poulsen M."/>
            <person name="Gibbs R.A."/>
            <person name="Schal C."/>
            <person name="Richards S."/>
            <person name="Belles X."/>
            <person name="Korb J."/>
            <person name="Bornberg-Bauer E."/>
        </authorList>
    </citation>
    <scope>NUCLEOTIDE SEQUENCE [LARGE SCALE GENOMIC DNA]</scope>
    <source>
        <tissue evidence="3">Whole body</tissue>
    </source>
</reference>
<dbReference type="STRING" id="105785.A0A2J7RKU5"/>
<dbReference type="InParanoid" id="A0A2J7RKU5"/>
<keyword evidence="2" id="KW-0812">Transmembrane</keyword>
<keyword evidence="2" id="KW-0472">Membrane</keyword>
<gene>
    <name evidence="3" type="ORF">B7P43_G13391</name>
</gene>
<evidence type="ECO:0000256" key="1">
    <source>
        <dbReference type="SAM" id="MobiDB-lite"/>
    </source>
</evidence>
<organism evidence="3 4">
    <name type="scientific">Cryptotermes secundus</name>
    <dbReference type="NCBI Taxonomy" id="105785"/>
    <lineage>
        <taxon>Eukaryota</taxon>
        <taxon>Metazoa</taxon>
        <taxon>Ecdysozoa</taxon>
        <taxon>Arthropoda</taxon>
        <taxon>Hexapoda</taxon>
        <taxon>Insecta</taxon>
        <taxon>Pterygota</taxon>
        <taxon>Neoptera</taxon>
        <taxon>Polyneoptera</taxon>
        <taxon>Dictyoptera</taxon>
        <taxon>Blattodea</taxon>
        <taxon>Blattoidea</taxon>
        <taxon>Termitoidae</taxon>
        <taxon>Kalotermitidae</taxon>
        <taxon>Cryptotermitinae</taxon>
        <taxon>Cryptotermes</taxon>
    </lineage>
</organism>
<evidence type="ECO:0000256" key="2">
    <source>
        <dbReference type="SAM" id="Phobius"/>
    </source>
</evidence>
<proteinExistence type="predicted"/>
<keyword evidence="4" id="KW-1185">Reference proteome</keyword>
<feature type="transmembrane region" description="Helical" evidence="2">
    <location>
        <begin position="45"/>
        <end position="63"/>
    </location>
</feature>
<dbReference type="OrthoDB" id="8188942at2759"/>
<evidence type="ECO:0000313" key="4">
    <source>
        <dbReference type="Proteomes" id="UP000235965"/>
    </source>
</evidence>
<evidence type="ECO:0000313" key="3">
    <source>
        <dbReference type="EMBL" id="PNF41452.1"/>
    </source>
</evidence>